<keyword evidence="2" id="KW-0378">Hydrolase</keyword>
<sequence length="139" mass="14761">MDKNAFFWQMQDGKIPPPKAADTLGLNILNVDVDSGVLEAEFFAKEAFTNPAGNIQGGFLAAMLDDTMGPALAAQLGAGEFAPTLNLNVQFLAPARPGKLQATGRVRQRGGEICFLSGELRQDGRMIAIATATAVIKRL</sequence>
<dbReference type="NCBIfam" id="TIGR00369">
    <property type="entry name" value="unchar_dom_1"/>
    <property type="match status" value="1"/>
</dbReference>
<gene>
    <name evidence="4" type="ORF">CAL65_04920</name>
</gene>
<evidence type="ECO:0000256" key="1">
    <source>
        <dbReference type="ARBA" id="ARBA00008324"/>
    </source>
</evidence>
<dbReference type="OrthoDB" id="9813282at2"/>
<dbReference type="AlphaFoldDB" id="A0A3E0X2R4"/>
<evidence type="ECO:0000256" key="2">
    <source>
        <dbReference type="ARBA" id="ARBA00022801"/>
    </source>
</evidence>
<dbReference type="InterPro" id="IPR006683">
    <property type="entry name" value="Thioestr_dom"/>
</dbReference>
<dbReference type="PANTHER" id="PTHR21660:SF1">
    <property type="entry name" value="ACYL-COENZYME A THIOESTERASE 13"/>
    <property type="match status" value="1"/>
</dbReference>
<dbReference type="EMBL" id="NFZW01000003">
    <property type="protein sequence ID" value="RFA38673.1"/>
    <property type="molecule type" value="Genomic_DNA"/>
</dbReference>
<dbReference type="Proteomes" id="UP000256763">
    <property type="component" value="Unassembled WGS sequence"/>
</dbReference>
<comment type="caution">
    <text evidence="4">The sequence shown here is derived from an EMBL/GenBank/DDBJ whole genome shotgun (WGS) entry which is preliminary data.</text>
</comment>
<dbReference type="InterPro" id="IPR003736">
    <property type="entry name" value="PAAI_dom"/>
</dbReference>
<dbReference type="GO" id="GO:0047617">
    <property type="term" value="F:fatty acyl-CoA hydrolase activity"/>
    <property type="evidence" value="ECO:0007669"/>
    <property type="project" value="InterPro"/>
</dbReference>
<name>A0A3E0X2R4_9GAMM</name>
<keyword evidence="5" id="KW-1185">Reference proteome</keyword>
<dbReference type="CDD" id="cd03443">
    <property type="entry name" value="PaaI_thioesterase"/>
    <property type="match status" value="1"/>
</dbReference>
<dbReference type="RefSeq" id="WP_116302400.1">
    <property type="nucleotide sequence ID" value="NZ_NFZV01000010.1"/>
</dbReference>
<accession>A0A3E0X2R4</accession>
<dbReference type="InterPro" id="IPR039298">
    <property type="entry name" value="ACOT13"/>
</dbReference>
<evidence type="ECO:0000259" key="3">
    <source>
        <dbReference type="Pfam" id="PF03061"/>
    </source>
</evidence>
<evidence type="ECO:0000313" key="5">
    <source>
        <dbReference type="Proteomes" id="UP000256763"/>
    </source>
</evidence>
<dbReference type="Gene3D" id="3.10.129.10">
    <property type="entry name" value="Hotdog Thioesterase"/>
    <property type="match status" value="1"/>
</dbReference>
<dbReference type="PANTHER" id="PTHR21660">
    <property type="entry name" value="THIOESTERASE SUPERFAMILY MEMBER-RELATED"/>
    <property type="match status" value="1"/>
</dbReference>
<dbReference type="Pfam" id="PF03061">
    <property type="entry name" value="4HBT"/>
    <property type="match status" value="1"/>
</dbReference>
<reference evidence="5" key="1">
    <citation type="submission" date="2017-05" db="EMBL/GenBank/DDBJ databases">
        <authorList>
            <person name="Sharma S."/>
            <person name="Sidhu C."/>
            <person name="Pinnaka A.K."/>
        </authorList>
    </citation>
    <scope>NUCLEOTIDE SEQUENCE [LARGE SCALE GENOMIC DNA]</scope>
    <source>
        <strain evidence="5">AK93</strain>
    </source>
</reference>
<comment type="similarity">
    <text evidence="1">Belongs to the thioesterase PaaI family.</text>
</comment>
<dbReference type="SUPFAM" id="SSF54637">
    <property type="entry name" value="Thioesterase/thiol ester dehydrase-isomerase"/>
    <property type="match status" value="1"/>
</dbReference>
<organism evidence="4 5">
    <name type="scientific">Alkalilimnicola ehrlichii</name>
    <dbReference type="NCBI Taxonomy" id="351052"/>
    <lineage>
        <taxon>Bacteria</taxon>
        <taxon>Pseudomonadati</taxon>
        <taxon>Pseudomonadota</taxon>
        <taxon>Gammaproteobacteria</taxon>
        <taxon>Chromatiales</taxon>
        <taxon>Ectothiorhodospiraceae</taxon>
        <taxon>Alkalilimnicola</taxon>
    </lineage>
</organism>
<evidence type="ECO:0000313" key="4">
    <source>
        <dbReference type="EMBL" id="RFA38673.1"/>
    </source>
</evidence>
<dbReference type="InterPro" id="IPR029069">
    <property type="entry name" value="HotDog_dom_sf"/>
</dbReference>
<feature type="domain" description="Thioesterase" evidence="3">
    <location>
        <begin position="53"/>
        <end position="126"/>
    </location>
</feature>
<proteinExistence type="inferred from homology"/>
<protein>
    <submittedName>
        <fullName evidence="4">Phenylacetic acid degradation protein</fullName>
    </submittedName>
</protein>